<dbReference type="Proteomes" id="UP001596392">
    <property type="component" value="Unassembled WGS sequence"/>
</dbReference>
<dbReference type="RefSeq" id="WP_376808668.1">
    <property type="nucleotide sequence ID" value="NZ_JBHTAC010000030.1"/>
</dbReference>
<evidence type="ECO:0000313" key="1">
    <source>
        <dbReference type="EMBL" id="MFC7245770.1"/>
    </source>
</evidence>
<gene>
    <name evidence="1" type="ORF">ACFQO7_25120</name>
</gene>
<keyword evidence="2" id="KW-1185">Reference proteome</keyword>
<evidence type="ECO:0008006" key="3">
    <source>
        <dbReference type="Google" id="ProtNLM"/>
    </source>
</evidence>
<reference evidence="2" key="1">
    <citation type="journal article" date="2019" name="Int. J. Syst. Evol. Microbiol.">
        <title>The Global Catalogue of Microorganisms (GCM) 10K type strain sequencing project: providing services to taxonomists for standard genome sequencing and annotation.</title>
        <authorList>
            <consortium name="The Broad Institute Genomics Platform"/>
            <consortium name="The Broad Institute Genome Sequencing Center for Infectious Disease"/>
            <person name="Wu L."/>
            <person name="Ma J."/>
        </authorList>
    </citation>
    <scope>NUCLEOTIDE SEQUENCE [LARGE SCALE GENOMIC DNA]</scope>
    <source>
        <strain evidence="2">CGMCC 1.9106</strain>
    </source>
</reference>
<evidence type="ECO:0000313" key="2">
    <source>
        <dbReference type="Proteomes" id="UP001596392"/>
    </source>
</evidence>
<dbReference type="InterPro" id="IPR044054">
    <property type="entry name" value="Rv0078B"/>
</dbReference>
<comment type="caution">
    <text evidence="1">The sequence shown here is derived from an EMBL/GenBank/DDBJ whole genome shotgun (WGS) entry which is preliminary data.</text>
</comment>
<dbReference type="EMBL" id="JBHTAC010000030">
    <property type="protein sequence ID" value="MFC7245770.1"/>
    <property type="molecule type" value="Genomic_DNA"/>
</dbReference>
<dbReference type="Pfam" id="PF18993">
    <property type="entry name" value="Rv0078B"/>
    <property type="match status" value="1"/>
</dbReference>
<accession>A0ABW2H3D3</accession>
<proteinExistence type="predicted"/>
<name>A0ABW2H3D3_9ACTN</name>
<sequence length="68" mass="7662">MSENAAVRRLRLALDMYEVGEQMQRTRLRRQRPTATDAEIEALVRAWRVARPAAPVGDAVGHASDRFA</sequence>
<organism evidence="1 2">
    <name type="scientific">Catellatospora aurea</name>
    <dbReference type="NCBI Taxonomy" id="1337874"/>
    <lineage>
        <taxon>Bacteria</taxon>
        <taxon>Bacillati</taxon>
        <taxon>Actinomycetota</taxon>
        <taxon>Actinomycetes</taxon>
        <taxon>Micromonosporales</taxon>
        <taxon>Micromonosporaceae</taxon>
        <taxon>Catellatospora</taxon>
    </lineage>
</organism>
<protein>
    <recommendedName>
        <fullName evidence="3">Transcriptional regulator</fullName>
    </recommendedName>
</protein>